<reference evidence="2 3" key="1">
    <citation type="submission" date="2018-06" db="EMBL/GenBank/DDBJ databases">
        <title>Genomic Encyclopedia of Type Strains, Phase IV (KMG-IV): sequencing the most valuable type-strain genomes for metagenomic binning, comparative biology and taxonomic classification.</title>
        <authorList>
            <person name="Goeker M."/>
        </authorList>
    </citation>
    <scope>NUCLEOTIDE SEQUENCE [LARGE SCALE GENOMIC DNA]</scope>
    <source>
        <strain evidence="2 3">DSM 24032</strain>
    </source>
</reference>
<feature type="compositionally biased region" description="Basic residues" evidence="1">
    <location>
        <begin position="35"/>
        <end position="54"/>
    </location>
</feature>
<evidence type="ECO:0000313" key="2">
    <source>
        <dbReference type="EMBL" id="RBP50713.1"/>
    </source>
</evidence>
<dbReference type="Proteomes" id="UP000253083">
    <property type="component" value="Unassembled WGS sequence"/>
</dbReference>
<keyword evidence="3" id="KW-1185">Reference proteome</keyword>
<dbReference type="AlphaFoldDB" id="A0A395JIV3"/>
<gene>
    <name evidence="2" type="ORF">DFR28_102124</name>
</gene>
<dbReference type="InParanoid" id="A0A395JIV3"/>
<dbReference type="EMBL" id="QNRT01000002">
    <property type="protein sequence ID" value="RBP50713.1"/>
    <property type="molecule type" value="Genomic_DNA"/>
</dbReference>
<feature type="region of interest" description="Disordered" evidence="1">
    <location>
        <begin position="25"/>
        <end position="59"/>
    </location>
</feature>
<sequence>MAKHHHHFDYTADYSSQVNRAFDYDDYDGYDAPRRKAKKPRQQSKRDRQARRTTSRWEARDDLDLYDEEAYE</sequence>
<evidence type="ECO:0000256" key="1">
    <source>
        <dbReference type="SAM" id="MobiDB-lite"/>
    </source>
</evidence>
<name>A0A395JIV3_9GAMM</name>
<evidence type="ECO:0000313" key="3">
    <source>
        <dbReference type="Proteomes" id="UP000253083"/>
    </source>
</evidence>
<organism evidence="2 3">
    <name type="scientific">Arenicella xantha</name>
    <dbReference type="NCBI Taxonomy" id="644221"/>
    <lineage>
        <taxon>Bacteria</taxon>
        <taxon>Pseudomonadati</taxon>
        <taxon>Pseudomonadota</taxon>
        <taxon>Gammaproteobacteria</taxon>
        <taxon>Arenicellales</taxon>
        <taxon>Arenicellaceae</taxon>
        <taxon>Arenicella</taxon>
    </lineage>
</organism>
<comment type="caution">
    <text evidence="2">The sequence shown here is derived from an EMBL/GenBank/DDBJ whole genome shotgun (WGS) entry which is preliminary data.</text>
</comment>
<dbReference type="RefSeq" id="WP_113953551.1">
    <property type="nucleotide sequence ID" value="NZ_QNRT01000002.1"/>
</dbReference>
<proteinExistence type="predicted"/>
<accession>A0A395JIV3</accession>
<protein>
    <submittedName>
        <fullName evidence="2">Uncharacterized protein</fullName>
    </submittedName>
</protein>